<feature type="coiled-coil region" evidence="4">
    <location>
        <begin position="504"/>
        <end position="576"/>
    </location>
</feature>
<evidence type="ECO:0000256" key="2">
    <source>
        <dbReference type="ARBA" id="ARBA00016765"/>
    </source>
</evidence>
<feature type="coiled-coil region" evidence="4">
    <location>
        <begin position="368"/>
        <end position="422"/>
    </location>
</feature>
<dbReference type="InterPro" id="IPR039116">
    <property type="entry name" value="CCDC93"/>
</dbReference>
<evidence type="ECO:0000256" key="4">
    <source>
        <dbReference type="SAM" id="Coils"/>
    </source>
</evidence>
<proteinExistence type="inferred from homology"/>
<dbReference type="InterPro" id="IPR048747">
    <property type="entry name" value="CCDC93_N"/>
</dbReference>
<keyword evidence="9" id="KW-1185">Reference proteome</keyword>
<gene>
    <name evidence="8" type="ORF">AB6A40_002336</name>
</gene>
<accession>A0ABD6E8K3</accession>
<dbReference type="Proteomes" id="UP001608902">
    <property type="component" value="Unassembled WGS sequence"/>
</dbReference>
<evidence type="ECO:0000256" key="5">
    <source>
        <dbReference type="SAM" id="MobiDB-lite"/>
    </source>
</evidence>
<evidence type="ECO:0000256" key="1">
    <source>
        <dbReference type="ARBA" id="ARBA00007219"/>
    </source>
</evidence>
<comment type="similarity">
    <text evidence="1">Belongs to the CCDC93 family.</text>
</comment>
<feature type="domain" description="CCDC93 coiled-coil" evidence="6">
    <location>
        <begin position="294"/>
        <end position="568"/>
    </location>
</feature>
<evidence type="ECO:0000256" key="3">
    <source>
        <dbReference type="ARBA" id="ARBA00023054"/>
    </source>
</evidence>
<evidence type="ECO:0000313" key="8">
    <source>
        <dbReference type="EMBL" id="MFH4975627.1"/>
    </source>
</evidence>
<keyword evidence="3 4" id="KW-0175">Coiled coil</keyword>
<dbReference type="PANTHER" id="PTHR16441">
    <property type="entry name" value="FIDIPIDINE"/>
    <property type="match status" value="1"/>
</dbReference>
<evidence type="ECO:0000259" key="7">
    <source>
        <dbReference type="Pfam" id="PF21673"/>
    </source>
</evidence>
<protein>
    <recommendedName>
        <fullName evidence="2">Coiled-coil domain-containing protein 93</fullName>
    </recommendedName>
</protein>
<comment type="caution">
    <text evidence="8">The sequence shown here is derived from an EMBL/GenBank/DDBJ whole genome shotgun (WGS) entry which is preliminary data.</text>
</comment>
<dbReference type="Pfam" id="PF09762">
    <property type="entry name" value="CCDC93_CC"/>
    <property type="match status" value="1"/>
</dbReference>
<feature type="coiled-coil region" evidence="4">
    <location>
        <begin position="290"/>
        <end position="317"/>
    </location>
</feature>
<dbReference type="Pfam" id="PF21673">
    <property type="entry name" value="CCDC93_N"/>
    <property type="match status" value="1"/>
</dbReference>
<reference evidence="8 9" key="1">
    <citation type="submission" date="2024-08" db="EMBL/GenBank/DDBJ databases">
        <title>Gnathostoma spinigerum genome.</title>
        <authorList>
            <person name="Gonzalez-Bertolin B."/>
            <person name="Monzon S."/>
            <person name="Zaballos A."/>
            <person name="Jimenez P."/>
            <person name="Dekumyoy P."/>
            <person name="Varona S."/>
            <person name="Cuesta I."/>
            <person name="Sumanam S."/>
            <person name="Adisakwattana P."/>
            <person name="Gasser R.B."/>
            <person name="Hernandez-Gonzalez A."/>
            <person name="Young N.D."/>
            <person name="Perteguer M.J."/>
        </authorList>
    </citation>
    <scope>NUCLEOTIDE SEQUENCE [LARGE SCALE GENOMIC DNA]</scope>
    <source>
        <strain evidence="8">AL3</strain>
        <tissue evidence="8">Liver</tissue>
    </source>
</reference>
<dbReference type="AlphaFoldDB" id="A0ABD6E8K3"/>
<feature type="region of interest" description="Disordered" evidence="5">
    <location>
        <begin position="212"/>
        <end position="246"/>
    </location>
</feature>
<dbReference type="EMBL" id="JBGFUD010001022">
    <property type="protein sequence ID" value="MFH4975627.1"/>
    <property type="molecule type" value="Genomic_DNA"/>
</dbReference>
<evidence type="ECO:0000259" key="6">
    <source>
        <dbReference type="Pfam" id="PF09762"/>
    </source>
</evidence>
<dbReference type="InterPro" id="IPR019159">
    <property type="entry name" value="CCDC93_CC"/>
</dbReference>
<evidence type="ECO:0000313" key="9">
    <source>
        <dbReference type="Proteomes" id="UP001608902"/>
    </source>
</evidence>
<name>A0ABD6E8K3_9BILA</name>
<sequence length="579" mass="68083">MTVTNMASQLDAAENFQFDVRDDEEQFVKLQDTIDLLVAAGYFRARIKDLSPFDKVVGGIVWCITLCNRSVDVDLFYSENSTIGQKIALTERIVSVLGEMECPHAIEPHQVQGLDFLHIFPVIQWLVKKAIEENERHGNFVKAHSIYQFNNRFSFPHDFQKEEEKAKAIERYRYAKSNCAPRRFYKRRDDYRCKDLNEDIVVTLMEYENRKKGKESINRKSADARKSLTKDAGEERKGHLTEKETSLEQLRLQDNKESKLMEKGLHEDALRALSETSGLSDAELSPKVQYLIAERELGELRETLNFLQAELDSLKRTESKIYAEIASISGPLQQYKELLERSDEKKIEELLKMLREHDEIKQREKKFKTDCNEEIRRMNEELSVLLENDVQTENEETLEEEVKEAEERLASVRLEDASLNSQLALLYREVDDIPPRVEIIQYQRRIIELYNQMSSKHRETKQLYTLHNTLLDIEAYMKRELSLFNNISDIQELTSKEGYKESFMENLQEILKGVDASLDKATNRKEELQLKRDKISDDYQYLLEKERLYHKTVDDFKDECQKNEELNKKLQELSQKRNS</sequence>
<organism evidence="8 9">
    <name type="scientific">Gnathostoma spinigerum</name>
    <dbReference type="NCBI Taxonomy" id="75299"/>
    <lineage>
        <taxon>Eukaryota</taxon>
        <taxon>Metazoa</taxon>
        <taxon>Ecdysozoa</taxon>
        <taxon>Nematoda</taxon>
        <taxon>Chromadorea</taxon>
        <taxon>Rhabditida</taxon>
        <taxon>Spirurina</taxon>
        <taxon>Gnathostomatomorpha</taxon>
        <taxon>Gnathostomatoidea</taxon>
        <taxon>Gnathostomatidae</taxon>
        <taxon>Gnathostoma</taxon>
    </lineage>
</organism>
<feature type="domain" description="CCDC93 N-terminal" evidence="7">
    <location>
        <begin position="25"/>
        <end position="131"/>
    </location>
</feature>
<dbReference type="PANTHER" id="PTHR16441:SF0">
    <property type="entry name" value="COILED-COIL DOMAIN-CONTAINING PROTEIN 93"/>
    <property type="match status" value="1"/>
</dbReference>